<protein>
    <submittedName>
        <fullName evidence="2">Amidase enhancer</fullName>
    </submittedName>
</protein>
<dbReference type="STRING" id="1280514.AXFE_15740"/>
<dbReference type="PATRIC" id="fig|1280514.3.peg.2069"/>
<keyword evidence="3" id="KW-1185">Reference proteome</keyword>
<dbReference type="SUPFAM" id="SSF101898">
    <property type="entry name" value="NHL repeat"/>
    <property type="match status" value="1"/>
</dbReference>
<proteinExistence type="predicted"/>
<evidence type="ECO:0000259" key="1">
    <source>
        <dbReference type="Pfam" id="PF08486"/>
    </source>
</evidence>
<sequence>MNYQGGSLRYYKKPSRLAMMRRPTVIATAAVAGLSPGSVFFLTPIAAGASTPPSSGSSIITFSGHGWGHGRGAGQWGQLGYALQGGLNANQILAHYYSNTTPSVVQNTPIRVIITANSGNDIVVTDSSPFTVGGFAFAANAQARMHLNANGTWEIDSTTATSCSPTTTWTALSSSTPQAQAVASPNTTNYATETTQNALALCIGGVPYNYRGTIDGASYNGSERTINVVDVEDYLRGVVGSESPAYWGTLGNVVNTNTPAGSQPTGMYALMAQAIEARSYALSSPNEFGYADICDNTYCQVYRGMAGESSYTDTAVSATAGQVLMLNGAIARTEFSSSTGGYTAGGTFPAVVDTYDGICTSSACNTNHSWNANLTISQLQSDFPTLGTLSAITVDQRNGYGDYGGRVVNITVTGSSGSQTMSGEQFSWDTGLRSDWFTFSGSGIALSTNGSLATTTTTPTTIPQPPATPGYYVDSSQGGVVALGSASVFGSMVGTKLNKPVVGMAATPDGKGYWMVAADGGIFSFGDAAFYGSTGAIKLNKPIVGMSSTPDGKGYWLVASDGGIFTFGDAAFYGSTGAMKLNKPIVGMASTPDGKGYWLVASDGGIFTFGDAAFYGSTGAMNITSPIVGMASTPDGKGYWLVSSNGSIYCFGDAANMGSIASNGYGGSAVSMAAAPQGGYYILSSSGKIYAFGPAPIIQNAYVNIGTIPGSIVGIAAI</sequence>
<dbReference type="AlphaFoldDB" id="A0A0D8HII9"/>
<dbReference type="Pfam" id="PF08486">
    <property type="entry name" value="SpoIID"/>
    <property type="match status" value="1"/>
</dbReference>
<dbReference type="InterPro" id="IPR013693">
    <property type="entry name" value="SpoIID/LytB_N"/>
</dbReference>
<feature type="domain" description="Sporulation stage II protein D amidase enhancer LytB N-terminal" evidence="1">
    <location>
        <begin position="219"/>
        <end position="325"/>
    </location>
</feature>
<evidence type="ECO:0000313" key="2">
    <source>
        <dbReference type="EMBL" id="KJF17587.1"/>
    </source>
</evidence>
<evidence type="ECO:0000313" key="3">
    <source>
        <dbReference type="Proteomes" id="UP000032360"/>
    </source>
</evidence>
<accession>A0A0D8HII9</accession>
<dbReference type="Proteomes" id="UP000032360">
    <property type="component" value="Unassembled WGS sequence"/>
</dbReference>
<dbReference type="InterPro" id="IPR015943">
    <property type="entry name" value="WD40/YVTN_repeat-like_dom_sf"/>
</dbReference>
<dbReference type="NCBIfam" id="TIGR02669">
    <property type="entry name" value="SpoIID_LytB"/>
    <property type="match status" value="1"/>
</dbReference>
<name>A0A0D8HII9_9ACTN</name>
<dbReference type="GO" id="GO:0030435">
    <property type="term" value="P:sporulation resulting in formation of a cellular spore"/>
    <property type="evidence" value="ECO:0007669"/>
    <property type="project" value="InterPro"/>
</dbReference>
<dbReference type="Gene3D" id="2.130.10.10">
    <property type="entry name" value="YVTN repeat-like/Quinoprotein amine dehydrogenase"/>
    <property type="match status" value="1"/>
</dbReference>
<comment type="caution">
    <text evidence="2">The sequence shown here is derived from an EMBL/GenBank/DDBJ whole genome shotgun (WGS) entry which is preliminary data.</text>
</comment>
<dbReference type="EMBL" id="JXYS01000035">
    <property type="protein sequence ID" value="KJF17587.1"/>
    <property type="molecule type" value="Genomic_DNA"/>
</dbReference>
<reference evidence="2 3" key="1">
    <citation type="submission" date="2015-01" db="EMBL/GenBank/DDBJ databases">
        <title>Draft genome of the acidophilic iron oxidizer Acidithrix ferrooxidans strain Py-F3.</title>
        <authorList>
            <person name="Poehlein A."/>
            <person name="Eisen S."/>
            <person name="Schloemann M."/>
            <person name="Johnson B.D."/>
            <person name="Daniel R."/>
            <person name="Muehling M."/>
        </authorList>
    </citation>
    <scope>NUCLEOTIDE SEQUENCE [LARGE SCALE GENOMIC DNA]</scope>
    <source>
        <strain evidence="2 3">Py-F3</strain>
    </source>
</reference>
<organism evidence="2 3">
    <name type="scientific">Acidithrix ferrooxidans</name>
    <dbReference type="NCBI Taxonomy" id="1280514"/>
    <lineage>
        <taxon>Bacteria</taxon>
        <taxon>Bacillati</taxon>
        <taxon>Actinomycetota</taxon>
        <taxon>Acidimicrobiia</taxon>
        <taxon>Acidimicrobiales</taxon>
        <taxon>Acidimicrobiaceae</taxon>
        <taxon>Acidithrix</taxon>
    </lineage>
</organism>
<gene>
    <name evidence="2" type="primary">lytB</name>
    <name evidence="2" type="ORF">AXFE_15740</name>
</gene>
<dbReference type="InterPro" id="IPR013486">
    <property type="entry name" value="SpoIID/LytB"/>
</dbReference>
<dbReference type="OrthoDB" id="99430at2"/>
<dbReference type="RefSeq" id="WP_052605299.1">
    <property type="nucleotide sequence ID" value="NZ_JXYS01000035.1"/>
</dbReference>